<proteinExistence type="predicted"/>
<keyword evidence="2" id="KW-0812">Transmembrane</keyword>
<reference evidence="4" key="1">
    <citation type="submission" date="2021-03" db="EMBL/GenBank/DDBJ databases">
        <title>Leucobacter chromiisoli sp. nov., isolated from chromium-containing soil of chemical plant.</title>
        <authorList>
            <person name="Xu Z."/>
        </authorList>
    </citation>
    <scope>NUCLEOTIDE SEQUENCE</scope>
    <source>
        <strain evidence="4">A2</strain>
    </source>
</reference>
<evidence type="ECO:0000259" key="3">
    <source>
        <dbReference type="Pfam" id="PF02517"/>
    </source>
</evidence>
<feature type="transmembrane region" description="Helical" evidence="2">
    <location>
        <begin position="39"/>
        <end position="62"/>
    </location>
</feature>
<feature type="transmembrane region" description="Helical" evidence="2">
    <location>
        <begin position="74"/>
        <end position="99"/>
    </location>
</feature>
<feature type="region of interest" description="Disordered" evidence="1">
    <location>
        <begin position="1"/>
        <end position="22"/>
    </location>
</feature>
<feature type="transmembrane region" description="Helical" evidence="2">
    <location>
        <begin position="271"/>
        <end position="293"/>
    </location>
</feature>
<keyword evidence="4" id="KW-0645">Protease</keyword>
<feature type="transmembrane region" description="Helical" evidence="2">
    <location>
        <begin position="152"/>
        <end position="172"/>
    </location>
</feature>
<dbReference type="InterPro" id="IPR003675">
    <property type="entry name" value="Rce1/LyrA-like_dom"/>
</dbReference>
<keyword evidence="2" id="KW-0472">Membrane</keyword>
<dbReference type="RefSeq" id="WP_208045191.1">
    <property type="nucleotide sequence ID" value="NZ_JAGDYL010000006.1"/>
</dbReference>
<feature type="compositionally biased region" description="Pro residues" evidence="1">
    <location>
        <begin position="10"/>
        <end position="22"/>
    </location>
</feature>
<organism evidence="4 5">
    <name type="scientific">Leucobacter ruminantium</name>
    <dbReference type="NCBI Taxonomy" id="1289170"/>
    <lineage>
        <taxon>Bacteria</taxon>
        <taxon>Bacillati</taxon>
        <taxon>Actinomycetota</taxon>
        <taxon>Actinomycetes</taxon>
        <taxon>Micrococcales</taxon>
        <taxon>Microbacteriaceae</taxon>
        <taxon>Leucobacter</taxon>
    </lineage>
</organism>
<feature type="transmembrane region" description="Helical" evidence="2">
    <location>
        <begin position="222"/>
        <end position="240"/>
    </location>
</feature>
<sequence length="307" mass="32360">MTSDTAPSASPSPGPEPVSVPSPAPRLGAGPLGIGLRSLAAIAILVVANLAVVPFTAVLSAVPGLRELGSELSWATLGIYACLGSVMWGTAVLLAWLWVRFVERRRLADIGLRFTPSSALWLLLATLAAMGVVLGTAAVLPSTGPAPSPEQVAEQGPFLMVLLMMLIPAFLVQGFPEELLFRGMLLSAMRSRPVLAVAVATLSFTIIHLVSNGWQQTLGDRFLFLVMPFGFSLFATALLVWTRSLWAAVGVHGGMHLGTNFSQLLPPTDPALSWTVAGVVFAVLGVAILAVLLKRGRGIPDGAERWR</sequence>
<dbReference type="PANTHER" id="PTHR39430:SF1">
    <property type="entry name" value="PROTEASE"/>
    <property type="match status" value="1"/>
</dbReference>
<dbReference type="PANTHER" id="PTHR39430">
    <property type="entry name" value="MEMBRANE-ASSOCIATED PROTEASE-RELATED"/>
    <property type="match status" value="1"/>
</dbReference>
<dbReference type="Pfam" id="PF02517">
    <property type="entry name" value="Rce1-like"/>
    <property type="match status" value="1"/>
</dbReference>
<dbReference type="GO" id="GO:0080120">
    <property type="term" value="P:CAAX-box protein maturation"/>
    <property type="evidence" value="ECO:0007669"/>
    <property type="project" value="UniProtKB-ARBA"/>
</dbReference>
<comment type="caution">
    <text evidence="4">The sequence shown here is derived from an EMBL/GenBank/DDBJ whole genome shotgun (WGS) entry which is preliminary data.</text>
</comment>
<dbReference type="EMBL" id="JAGDYL010000006">
    <property type="protein sequence ID" value="MBO1804707.1"/>
    <property type="molecule type" value="Genomic_DNA"/>
</dbReference>
<gene>
    <name evidence="4" type="ORF">J4H91_05165</name>
</gene>
<keyword evidence="4" id="KW-0482">Metalloprotease</keyword>
<keyword evidence="4" id="KW-0378">Hydrolase</keyword>
<dbReference type="Proteomes" id="UP000664398">
    <property type="component" value="Unassembled WGS sequence"/>
</dbReference>
<accession>A0A939LYF6</accession>
<evidence type="ECO:0000313" key="5">
    <source>
        <dbReference type="Proteomes" id="UP000664398"/>
    </source>
</evidence>
<name>A0A939LYF6_9MICO</name>
<protein>
    <submittedName>
        <fullName evidence="4">CPBP family intramembrane metalloprotease</fullName>
    </submittedName>
</protein>
<feature type="transmembrane region" description="Helical" evidence="2">
    <location>
        <begin position="120"/>
        <end position="140"/>
    </location>
</feature>
<evidence type="ECO:0000313" key="4">
    <source>
        <dbReference type="EMBL" id="MBO1804707.1"/>
    </source>
</evidence>
<evidence type="ECO:0000256" key="1">
    <source>
        <dbReference type="SAM" id="MobiDB-lite"/>
    </source>
</evidence>
<dbReference type="AlphaFoldDB" id="A0A939LYF6"/>
<keyword evidence="5" id="KW-1185">Reference proteome</keyword>
<keyword evidence="2" id="KW-1133">Transmembrane helix</keyword>
<dbReference type="GO" id="GO:0004175">
    <property type="term" value="F:endopeptidase activity"/>
    <property type="evidence" value="ECO:0007669"/>
    <property type="project" value="UniProtKB-ARBA"/>
</dbReference>
<feature type="domain" description="CAAX prenyl protease 2/Lysostaphin resistance protein A-like" evidence="3">
    <location>
        <begin position="162"/>
        <end position="256"/>
    </location>
</feature>
<evidence type="ECO:0000256" key="2">
    <source>
        <dbReference type="SAM" id="Phobius"/>
    </source>
</evidence>
<dbReference type="GO" id="GO:0008237">
    <property type="term" value="F:metallopeptidase activity"/>
    <property type="evidence" value="ECO:0007669"/>
    <property type="project" value="UniProtKB-KW"/>
</dbReference>